<dbReference type="SUPFAM" id="SSF56219">
    <property type="entry name" value="DNase I-like"/>
    <property type="match status" value="1"/>
</dbReference>
<feature type="region of interest" description="Disordered" evidence="1">
    <location>
        <begin position="343"/>
        <end position="386"/>
    </location>
</feature>
<dbReference type="EMBL" id="CAACVG010007302">
    <property type="protein sequence ID" value="VEN44738.1"/>
    <property type="molecule type" value="Genomic_DNA"/>
</dbReference>
<proteinExistence type="predicted"/>
<reference evidence="3 4" key="1">
    <citation type="submission" date="2019-01" db="EMBL/GenBank/DDBJ databases">
        <authorList>
            <person name="Sayadi A."/>
        </authorList>
    </citation>
    <scope>NUCLEOTIDE SEQUENCE [LARGE SCALE GENOMIC DNA]</scope>
</reference>
<dbReference type="SMART" id="SM01165">
    <property type="entry name" value="DUF1866"/>
    <property type="match status" value="1"/>
</dbReference>
<gene>
    <name evidence="3" type="ORF">CALMAC_LOCUS7421</name>
</gene>
<feature type="compositionally biased region" description="Pro residues" evidence="1">
    <location>
        <begin position="351"/>
        <end position="386"/>
    </location>
</feature>
<dbReference type="InterPro" id="IPR000300">
    <property type="entry name" value="IPPc"/>
</dbReference>
<dbReference type="AlphaFoldDB" id="A0A653CA11"/>
<dbReference type="InterPro" id="IPR036691">
    <property type="entry name" value="Endo/exonu/phosph_ase_sf"/>
</dbReference>
<accession>A0A653CA11</accession>
<dbReference type="PANTHER" id="PTHR11200">
    <property type="entry name" value="INOSITOL 5-PHOSPHATASE"/>
    <property type="match status" value="1"/>
</dbReference>
<sequence>MDKDELKELIKQGNFAEALKHDQLRKQQEEGNVFKNFLEGEITFPPTYKYDLFSDDYDTSEKCRAPAWTDRVLWRRRSPLGAQHEKDQGRLVYYGRAELKQSDHRPVIAIVDVEARRVDESRRQQCFYEVIGWAGPPDATVVVSAGVDEEETVFEDDLTMALLEELAPFGDTVLVRFVANTMWITFRDGQAALEAVNKTKGKLRIQDYDLTLALRTPNWVELAKEEIRICSDNTVPLYITPSQSEYNCLGIPEVKSQQSNDSNAPPSRPPPPPSKSAQQSPRRAPPPKAGVISIPTPAVRKQPHPVTPLTLASTVNTTPQQQNNDGSPTTECVYEEIDGEEAEFAGGCMPDIPPPPPPRPDIGPVAPPPVPARSAPPPPLPARPRQ</sequence>
<feature type="compositionally biased region" description="Polar residues" evidence="1">
    <location>
        <begin position="310"/>
        <end position="330"/>
    </location>
</feature>
<dbReference type="GO" id="GO:0004439">
    <property type="term" value="F:phosphatidylinositol-4,5-bisphosphate 5-phosphatase activity"/>
    <property type="evidence" value="ECO:0007669"/>
    <property type="project" value="TreeGrafter"/>
</dbReference>
<dbReference type="OrthoDB" id="1925875at2759"/>
<evidence type="ECO:0000259" key="2">
    <source>
        <dbReference type="SMART" id="SM01165"/>
    </source>
</evidence>
<dbReference type="Proteomes" id="UP000410492">
    <property type="component" value="Unassembled WGS sequence"/>
</dbReference>
<dbReference type="InterPro" id="IPR015047">
    <property type="entry name" value="SYNJ1/2_RRM"/>
</dbReference>
<dbReference type="PANTHER" id="PTHR11200:SF257">
    <property type="entry name" value="PHOSPHOINOSITIDE 5-PHOSPHATASE"/>
    <property type="match status" value="1"/>
</dbReference>
<keyword evidence="4" id="KW-1185">Reference proteome</keyword>
<dbReference type="Gene3D" id="3.30.70.330">
    <property type="match status" value="1"/>
</dbReference>
<dbReference type="Pfam" id="PF08952">
    <property type="entry name" value="DUF1866"/>
    <property type="match status" value="1"/>
</dbReference>
<dbReference type="Pfam" id="PF22669">
    <property type="entry name" value="Exo_endo_phos2"/>
    <property type="match status" value="1"/>
</dbReference>
<feature type="region of interest" description="Disordered" evidence="1">
    <location>
        <begin position="255"/>
        <end position="331"/>
    </location>
</feature>
<dbReference type="GO" id="GO:0048488">
    <property type="term" value="P:synaptic vesicle endocytosis"/>
    <property type="evidence" value="ECO:0007669"/>
    <property type="project" value="TreeGrafter"/>
</dbReference>
<dbReference type="InterPro" id="IPR012677">
    <property type="entry name" value="Nucleotide-bd_a/b_plait_sf"/>
</dbReference>
<protein>
    <recommendedName>
        <fullName evidence="2">Synaptojanin-1/2 RNA recognition motif domain-containing protein</fullName>
    </recommendedName>
</protein>
<dbReference type="GO" id="GO:0046856">
    <property type="term" value="P:phosphatidylinositol dephosphorylation"/>
    <property type="evidence" value="ECO:0007669"/>
    <property type="project" value="InterPro"/>
</dbReference>
<dbReference type="GO" id="GO:0098793">
    <property type="term" value="C:presynapse"/>
    <property type="evidence" value="ECO:0007669"/>
    <property type="project" value="GOC"/>
</dbReference>
<evidence type="ECO:0000313" key="3">
    <source>
        <dbReference type="EMBL" id="VEN44738.1"/>
    </source>
</evidence>
<dbReference type="InterPro" id="IPR046985">
    <property type="entry name" value="IP5"/>
</dbReference>
<evidence type="ECO:0000256" key="1">
    <source>
        <dbReference type="SAM" id="MobiDB-lite"/>
    </source>
</evidence>
<dbReference type="Gene3D" id="3.60.10.10">
    <property type="entry name" value="Endonuclease/exonuclease/phosphatase"/>
    <property type="match status" value="1"/>
</dbReference>
<evidence type="ECO:0000313" key="4">
    <source>
        <dbReference type="Proteomes" id="UP000410492"/>
    </source>
</evidence>
<feature type="domain" description="Synaptojanin-1/2 RNA recognition motif" evidence="2">
    <location>
        <begin position="112"/>
        <end position="254"/>
    </location>
</feature>
<name>A0A653CA11_CALMS</name>
<organism evidence="3 4">
    <name type="scientific">Callosobruchus maculatus</name>
    <name type="common">Southern cowpea weevil</name>
    <name type="synonym">Pulse bruchid</name>
    <dbReference type="NCBI Taxonomy" id="64391"/>
    <lineage>
        <taxon>Eukaryota</taxon>
        <taxon>Metazoa</taxon>
        <taxon>Ecdysozoa</taxon>
        <taxon>Arthropoda</taxon>
        <taxon>Hexapoda</taxon>
        <taxon>Insecta</taxon>
        <taxon>Pterygota</taxon>
        <taxon>Neoptera</taxon>
        <taxon>Endopterygota</taxon>
        <taxon>Coleoptera</taxon>
        <taxon>Polyphaga</taxon>
        <taxon>Cucujiformia</taxon>
        <taxon>Chrysomeloidea</taxon>
        <taxon>Chrysomelidae</taxon>
        <taxon>Bruchinae</taxon>
        <taxon>Bruchini</taxon>
        <taxon>Callosobruchus</taxon>
    </lineage>
</organism>